<dbReference type="AlphaFoldDB" id="A0A2A7A3F4"/>
<evidence type="ECO:0008006" key="6">
    <source>
        <dbReference type="Google" id="ProtNLM"/>
    </source>
</evidence>
<evidence type="ECO:0000313" key="4">
    <source>
        <dbReference type="Proteomes" id="UP000219901"/>
    </source>
</evidence>
<evidence type="ECO:0000313" key="3">
    <source>
        <dbReference type="EMBL" id="PDX76470.1"/>
    </source>
</evidence>
<keyword evidence="1" id="KW-1133">Transmembrane helix</keyword>
<dbReference type="EMBL" id="NMTV01000017">
    <property type="protein sequence ID" value="PDX73670.1"/>
    <property type="molecule type" value="Genomic_DNA"/>
</dbReference>
<protein>
    <recommendedName>
        <fullName evidence="6">YtxH domain-containing protein</fullName>
    </recommendedName>
</protein>
<proteinExistence type="predicted"/>
<sequence>MTGRKEKFRMKQRENSAAGMVVGMATGAVLGAAGAMMATQSKRQMRRNVRKVMKGAENAVMQLDKMAADFVEKHIDC</sequence>
<keyword evidence="1" id="KW-0472">Membrane</keyword>
<name>A0A2A7A3F4_9FIRM</name>
<dbReference type="EMBL" id="NMTW01000018">
    <property type="protein sequence ID" value="PDX76470.1"/>
    <property type="molecule type" value="Genomic_DNA"/>
</dbReference>
<evidence type="ECO:0000313" key="2">
    <source>
        <dbReference type="EMBL" id="PDX73670.1"/>
    </source>
</evidence>
<reference evidence="4 5" key="1">
    <citation type="journal article" date="2017" name="Front. Microbiol.">
        <title>New Insights into the Diversity of the Genus Faecalibacterium.</title>
        <authorList>
            <person name="Benevides L."/>
            <person name="Burman S."/>
            <person name="Martin R."/>
            <person name="Robert V."/>
            <person name="Thomas M."/>
            <person name="Miquel S."/>
            <person name="Chain F."/>
            <person name="Sokol H."/>
            <person name="Bermudez-Humaran L.G."/>
            <person name="Morrison M."/>
            <person name="Langella P."/>
            <person name="Azevedo V.A."/>
            <person name="Chatel J.M."/>
            <person name="Soares S."/>
        </authorList>
    </citation>
    <scope>NUCLEOTIDE SEQUENCE [LARGE SCALE GENOMIC DNA]</scope>
    <source>
        <strain evidence="2 4">CNCM I 4546</strain>
        <strain evidence="3 5">CNCM I 4573</strain>
    </source>
</reference>
<comment type="caution">
    <text evidence="2">The sequence shown here is derived from an EMBL/GenBank/DDBJ whole genome shotgun (WGS) entry which is preliminary data.</text>
</comment>
<organism evidence="2 4">
    <name type="scientific">Faecalibacterium prausnitzii</name>
    <dbReference type="NCBI Taxonomy" id="853"/>
    <lineage>
        <taxon>Bacteria</taxon>
        <taxon>Bacillati</taxon>
        <taxon>Bacillota</taxon>
        <taxon>Clostridia</taxon>
        <taxon>Eubacteriales</taxon>
        <taxon>Oscillospiraceae</taxon>
        <taxon>Faecalibacterium</taxon>
    </lineage>
</organism>
<keyword evidence="1" id="KW-0812">Transmembrane</keyword>
<reference evidence="2" key="2">
    <citation type="submission" date="2017-07" db="EMBL/GenBank/DDBJ databases">
        <authorList>
            <person name="Sun Z.S."/>
            <person name="Albrecht U."/>
            <person name="Echele G."/>
            <person name="Lee C.C."/>
        </authorList>
    </citation>
    <scope>NUCLEOTIDE SEQUENCE</scope>
    <source>
        <strain evidence="2">CNCM I 4546</strain>
        <strain evidence="3">CNCM I 4573</strain>
    </source>
</reference>
<gene>
    <name evidence="2" type="ORF">CGS55_02075</name>
    <name evidence="3" type="ORF">CGS56_03610</name>
</gene>
<evidence type="ECO:0000313" key="5">
    <source>
        <dbReference type="Proteomes" id="UP000220157"/>
    </source>
</evidence>
<dbReference type="Proteomes" id="UP000219901">
    <property type="component" value="Unassembled WGS sequence"/>
</dbReference>
<evidence type="ECO:0000256" key="1">
    <source>
        <dbReference type="SAM" id="Phobius"/>
    </source>
</evidence>
<accession>A0A2A7A3F4</accession>
<dbReference type="Proteomes" id="UP000220157">
    <property type="component" value="Unassembled WGS sequence"/>
</dbReference>
<feature type="transmembrane region" description="Helical" evidence="1">
    <location>
        <begin position="17"/>
        <end position="38"/>
    </location>
</feature>